<dbReference type="Proteomes" id="UP000521075">
    <property type="component" value="Unassembled WGS sequence"/>
</dbReference>
<proteinExistence type="predicted"/>
<dbReference type="AlphaFoldDB" id="A0A853DVJ5"/>
<dbReference type="PROSITE" id="PS51257">
    <property type="entry name" value="PROKAR_LIPOPROTEIN"/>
    <property type="match status" value="1"/>
</dbReference>
<sequence>MAQRNRPISVNFVGAGCSRALVVGRAAQSLDVGALLLRCQAALFGAATRLGRSSRWRWRAEGVGDELGESGARGFPVAQLGAVLGGCDRKHSVGDAIAETLTNAFVL</sequence>
<accession>A0A853DVJ5</accession>
<keyword evidence="2" id="KW-1185">Reference proteome</keyword>
<gene>
    <name evidence="1" type="ORF">HNR14_002895</name>
</gene>
<evidence type="ECO:0000313" key="2">
    <source>
        <dbReference type="Proteomes" id="UP000521075"/>
    </source>
</evidence>
<evidence type="ECO:0000313" key="1">
    <source>
        <dbReference type="EMBL" id="NYK11014.1"/>
    </source>
</evidence>
<reference evidence="1 2" key="1">
    <citation type="submission" date="2020-07" db="EMBL/GenBank/DDBJ databases">
        <title>Sequencing the genomes of 1000 actinobacteria strains.</title>
        <authorList>
            <person name="Klenk H.-P."/>
        </authorList>
    </citation>
    <scope>NUCLEOTIDE SEQUENCE [LARGE SCALE GENOMIC DNA]</scope>
    <source>
        <strain evidence="1 2">DSM 15166</strain>
    </source>
</reference>
<name>A0A853DVJ5_9MICO</name>
<organism evidence="1 2">
    <name type="scientific">Leifsonia naganoensis</name>
    <dbReference type="NCBI Taxonomy" id="150025"/>
    <lineage>
        <taxon>Bacteria</taxon>
        <taxon>Bacillati</taxon>
        <taxon>Actinomycetota</taxon>
        <taxon>Actinomycetes</taxon>
        <taxon>Micrococcales</taxon>
        <taxon>Microbacteriaceae</taxon>
        <taxon>Leifsonia</taxon>
    </lineage>
</organism>
<dbReference type="EMBL" id="JACCHJ010000001">
    <property type="protein sequence ID" value="NYK11014.1"/>
    <property type="molecule type" value="Genomic_DNA"/>
</dbReference>
<comment type="caution">
    <text evidence="1">The sequence shown here is derived from an EMBL/GenBank/DDBJ whole genome shotgun (WGS) entry which is preliminary data.</text>
</comment>
<protein>
    <submittedName>
        <fullName evidence="1">Uncharacterized protein</fullName>
    </submittedName>
</protein>